<accession>A0AAW5M8B9</accession>
<name>A0AAW5M8B9_AERVE</name>
<evidence type="ECO:0000256" key="1">
    <source>
        <dbReference type="ARBA" id="ARBA00009677"/>
    </source>
</evidence>
<gene>
    <name evidence="3" type="ORF">NS965_03090</name>
</gene>
<dbReference type="GO" id="GO:0005198">
    <property type="term" value="F:structural molecule activity"/>
    <property type="evidence" value="ECO:0007669"/>
    <property type="project" value="InterPro"/>
</dbReference>
<dbReference type="InterPro" id="IPR010930">
    <property type="entry name" value="Flg_bb/hook_C_dom"/>
</dbReference>
<organism evidence="3 4">
    <name type="scientific">Aeromonas veronii</name>
    <dbReference type="NCBI Taxonomy" id="654"/>
    <lineage>
        <taxon>Bacteria</taxon>
        <taxon>Pseudomonadati</taxon>
        <taxon>Pseudomonadota</taxon>
        <taxon>Gammaproteobacteria</taxon>
        <taxon>Aeromonadales</taxon>
        <taxon>Aeromonadaceae</taxon>
        <taxon>Aeromonas</taxon>
    </lineage>
</organism>
<dbReference type="SUPFAM" id="SSF64518">
    <property type="entry name" value="Phase 1 flagellin"/>
    <property type="match status" value="1"/>
</dbReference>
<feature type="domain" description="Flagellar basal-body/hook protein C-terminal" evidence="2">
    <location>
        <begin position="4"/>
        <end position="42"/>
    </location>
</feature>
<dbReference type="Proteomes" id="UP001204061">
    <property type="component" value="Unassembled WGS sequence"/>
</dbReference>
<dbReference type="GO" id="GO:0044780">
    <property type="term" value="P:bacterial-type flagellum assembly"/>
    <property type="evidence" value="ECO:0007669"/>
    <property type="project" value="InterPro"/>
</dbReference>
<evidence type="ECO:0000259" key="2">
    <source>
        <dbReference type="Pfam" id="PF06429"/>
    </source>
</evidence>
<comment type="similarity">
    <text evidence="1">Belongs to the flagella basal body rod proteins family.</text>
</comment>
<dbReference type="EMBL" id="JANLFC010000010">
    <property type="protein sequence ID" value="MCR4447368.1"/>
    <property type="molecule type" value="Genomic_DNA"/>
</dbReference>
<dbReference type="AlphaFoldDB" id="A0AAW5M8B9"/>
<reference evidence="3" key="1">
    <citation type="submission" date="2022-08" db="EMBL/GenBank/DDBJ databases">
        <title>A global survey of hypervirulent Aeromonas hydrophila identified this emerging pathogen in farmed fish in the lower Mekong River basin.</title>
        <authorList>
            <person name="Xu T."/>
            <person name="Rasmussen-Ivey C.R."/>
            <person name="Moen F.S."/>
            <person name="Fernandez Bravo A."/>
            <person name="Lamy B."/>
            <person name="Beaz-Hidalgo R."/>
            <person name="Khan C.D."/>
            <person name="Castro Escarpulli G."/>
            <person name="Yasin I.S.M."/>
            <person name="Figueras M.J."/>
            <person name="Azzam Sayuti M."/>
            <person name="Karim M.M."/>
            <person name="Alam K.M."/>
            <person name="Le T.T.T."/>
            <person name="Thao N.H.P."/>
            <person name="Addo S."/>
            <person name="Duodu S."/>
            <person name="Ali S."/>
            <person name="Mey S."/>
            <person name="Somony T."/>
            <person name="Liles M.R."/>
        </authorList>
    </citation>
    <scope>NUCLEOTIDE SEQUENCE</scope>
    <source>
        <strain evidence="3">0.14</strain>
    </source>
</reference>
<sequence length="45" mass="4892">FESVSGVNLEEEAANLIRFQQSYAASAQIVSTAKTIFDTLLSSVR</sequence>
<comment type="caution">
    <text evidence="3">The sequence shown here is derived from an EMBL/GenBank/DDBJ whole genome shotgun (WGS) entry which is preliminary data.</text>
</comment>
<protein>
    <recommendedName>
        <fullName evidence="2">Flagellar basal-body/hook protein C-terminal domain-containing protein</fullName>
    </recommendedName>
</protein>
<dbReference type="PANTHER" id="PTHR30033">
    <property type="entry name" value="FLAGELLAR HOOK-ASSOCIATED PROTEIN 1"/>
    <property type="match status" value="1"/>
</dbReference>
<dbReference type="InterPro" id="IPR002371">
    <property type="entry name" value="FlgK"/>
</dbReference>
<evidence type="ECO:0000313" key="3">
    <source>
        <dbReference type="EMBL" id="MCR4447368.1"/>
    </source>
</evidence>
<feature type="non-terminal residue" evidence="3">
    <location>
        <position position="1"/>
    </location>
</feature>
<proteinExistence type="inferred from homology"/>
<dbReference type="GO" id="GO:0009424">
    <property type="term" value="C:bacterial-type flagellum hook"/>
    <property type="evidence" value="ECO:0007669"/>
    <property type="project" value="InterPro"/>
</dbReference>
<dbReference type="PANTHER" id="PTHR30033:SF1">
    <property type="entry name" value="FLAGELLAR HOOK-ASSOCIATED PROTEIN 1"/>
    <property type="match status" value="1"/>
</dbReference>
<evidence type="ECO:0000313" key="4">
    <source>
        <dbReference type="Proteomes" id="UP001204061"/>
    </source>
</evidence>
<dbReference type="RefSeq" id="WP_257724925.1">
    <property type="nucleotide sequence ID" value="NZ_JANLFC010000010.1"/>
</dbReference>
<dbReference type="Pfam" id="PF06429">
    <property type="entry name" value="Flg_bbr_C"/>
    <property type="match status" value="1"/>
</dbReference>